<evidence type="ECO:0000313" key="4">
    <source>
        <dbReference type="Proteomes" id="UP000095705"/>
    </source>
</evidence>
<accession>A0A1E5Q2J3</accession>
<keyword evidence="1" id="KW-0732">Signal</keyword>
<dbReference type="Pfam" id="PF11611">
    <property type="entry name" value="DUF4352"/>
    <property type="match status" value="1"/>
</dbReference>
<proteinExistence type="predicted"/>
<comment type="caution">
    <text evidence="3">The sequence shown here is derived from an EMBL/GenBank/DDBJ whole genome shotgun (WGS) entry which is preliminary data.</text>
</comment>
<protein>
    <recommendedName>
        <fullName evidence="2">DUF4352 domain-containing protein</fullName>
    </recommendedName>
</protein>
<dbReference type="EMBL" id="MEHK01000001">
    <property type="protein sequence ID" value="OEJ36039.1"/>
    <property type="molecule type" value="Genomic_DNA"/>
</dbReference>
<gene>
    <name evidence="3" type="ORF">BGK67_29080</name>
</gene>
<dbReference type="Proteomes" id="UP000095705">
    <property type="component" value="Unassembled WGS sequence"/>
</dbReference>
<keyword evidence="4" id="KW-1185">Reference proteome</keyword>
<dbReference type="InterPro" id="IPR029050">
    <property type="entry name" value="Immunoprotect_excell_Ig-like"/>
</dbReference>
<reference evidence="3 4" key="1">
    <citation type="submission" date="2016-08" db="EMBL/GenBank/DDBJ databases">
        <title>The complete genome of Streptomyces subrutilus 10-1-1.</title>
        <authorList>
            <person name="Chen X."/>
        </authorList>
    </citation>
    <scope>NUCLEOTIDE SEQUENCE [LARGE SCALE GENOMIC DNA]</scope>
    <source>
        <strain evidence="3 4">10-1-1</strain>
    </source>
</reference>
<dbReference type="AlphaFoldDB" id="A0A1E5Q2J3"/>
<dbReference type="STRING" id="36818.BGK67_29080"/>
<evidence type="ECO:0000256" key="1">
    <source>
        <dbReference type="ARBA" id="ARBA00022729"/>
    </source>
</evidence>
<evidence type="ECO:0000313" key="3">
    <source>
        <dbReference type="EMBL" id="OEJ36039.1"/>
    </source>
</evidence>
<feature type="domain" description="DUF4352" evidence="2">
    <location>
        <begin position="46"/>
        <end position="136"/>
    </location>
</feature>
<dbReference type="Gene3D" id="2.60.40.1240">
    <property type="match status" value="1"/>
</dbReference>
<dbReference type="InterPro" id="IPR029051">
    <property type="entry name" value="DUF4352"/>
</dbReference>
<name>A0A1E5Q2J3_9ACTN</name>
<organism evidence="3 4">
    <name type="scientific">Streptomyces subrutilus</name>
    <dbReference type="NCBI Taxonomy" id="36818"/>
    <lineage>
        <taxon>Bacteria</taxon>
        <taxon>Bacillati</taxon>
        <taxon>Actinomycetota</taxon>
        <taxon>Actinomycetes</taxon>
        <taxon>Kitasatosporales</taxon>
        <taxon>Streptomycetaceae</taxon>
        <taxon>Streptomyces</taxon>
    </lineage>
</organism>
<evidence type="ECO:0000259" key="2">
    <source>
        <dbReference type="Pfam" id="PF11611"/>
    </source>
</evidence>
<sequence length="152" mass="15142">MLAGFGPALLGAAPGGSGETVSLAGSGPGQRLDVTLVQVVDPATPADPQGPAPDASTRLLAVRFRLENTGTAVYKDSPAPAAHLLDTAGKRFSGLNSPTTAGNSFPDTVTLSPGGSAEGFVTFRLPQDATAAAVQFALNGGLADDVGQWSLP</sequence>